<reference evidence="7 8" key="1">
    <citation type="submission" date="2019-08" db="EMBL/GenBank/DDBJ databases">
        <title>Genomic characterization of a novel candidate phylum (ARYD3) from a high temperature, high salinity tertiary oil reservoir in north central Oklahoma, USA.</title>
        <authorList>
            <person name="Youssef N.H."/>
            <person name="Yadav A."/>
            <person name="Elshahed M.S."/>
        </authorList>
    </citation>
    <scope>NUCLEOTIDE SEQUENCE [LARGE SCALE GENOMIC DNA]</scope>
    <source>
        <strain evidence="7">ARYD1</strain>
    </source>
</reference>
<dbReference type="EMBL" id="VSIV01000083">
    <property type="protein sequence ID" value="TYB34004.1"/>
    <property type="molecule type" value="Genomic_DNA"/>
</dbReference>
<dbReference type="Proteomes" id="UP000323337">
    <property type="component" value="Unassembled WGS sequence"/>
</dbReference>
<accession>A0A5D0MJV1</accession>
<dbReference type="Pfam" id="PF02913">
    <property type="entry name" value="FAD-oxidase_C"/>
    <property type="match status" value="1"/>
</dbReference>
<evidence type="ECO:0000256" key="5">
    <source>
        <dbReference type="ARBA" id="ARBA00023002"/>
    </source>
</evidence>
<comment type="caution">
    <text evidence="7">The sequence shown here is derived from an EMBL/GenBank/DDBJ whole genome shotgun (WGS) entry which is preliminary data.</text>
</comment>
<dbReference type="InterPro" id="IPR036318">
    <property type="entry name" value="FAD-bd_PCMH-like_sf"/>
</dbReference>
<comment type="similarity">
    <text evidence="2">Belongs to the FAD-binding oxidoreductase/transferase type 4 family.</text>
</comment>
<gene>
    <name evidence="7" type="ORF">FXF49_03265</name>
</gene>
<dbReference type="InterPro" id="IPR051914">
    <property type="entry name" value="FAD-linked_OxidoTrans_Type4"/>
</dbReference>
<dbReference type="GO" id="GO:0016491">
    <property type="term" value="F:oxidoreductase activity"/>
    <property type="evidence" value="ECO:0007669"/>
    <property type="project" value="UniProtKB-KW"/>
</dbReference>
<evidence type="ECO:0000256" key="3">
    <source>
        <dbReference type="ARBA" id="ARBA00022630"/>
    </source>
</evidence>
<dbReference type="SUPFAM" id="SSF56176">
    <property type="entry name" value="FAD-binding/transporter-associated domain-like"/>
    <property type="match status" value="1"/>
</dbReference>
<dbReference type="InterPro" id="IPR016169">
    <property type="entry name" value="FAD-bd_PCMH_sub2"/>
</dbReference>
<keyword evidence="4" id="KW-0274">FAD</keyword>
<dbReference type="InterPro" id="IPR004113">
    <property type="entry name" value="FAD-bd_oxidored_4_C"/>
</dbReference>
<keyword evidence="3" id="KW-0285">Flavoprotein</keyword>
<dbReference type="FunFam" id="3.30.70.2740:FF:000001">
    <property type="entry name" value="D-lactate dehydrogenase mitochondrial"/>
    <property type="match status" value="1"/>
</dbReference>
<evidence type="ECO:0000259" key="6">
    <source>
        <dbReference type="PROSITE" id="PS51387"/>
    </source>
</evidence>
<protein>
    <submittedName>
        <fullName evidence="7">FAD-binding protein</fullName>
    </submittedName>
</protein>
<dbReference type="Pfam" id="PF01565">
    <property type="entry name" value="FAD_binding_4"/>
    <property type="match status" value="1"/>
</dbReference>
<proteinExistence type="inferred from homology"/>
<dbReference type="PANTHER" id="PTHR42934">
    <property type="entry name" value="GLYCOLATE OXIDASE SUBUNIT GLCD"/>
    <property type="match status" value="1"/>
</dbReference>
<dbReference type="PROSITE" id="PS51387">
    <property type="entry name" value="FAD_PCMH"/>
    <property type="match status" value="1"/>
</dbReference>
<dbReference type="InterPro" id="IPR016171">
    <property type="entry name" value="Vanillyl_alc_oxidase_C-sub2"/>
</dbReference>
<dbReference type="Gene3D" id="3.30.465.10">
    <property type="match status" value="1"/>
</dbReference>
<evidence type="ECO:0000313" key="8">
    <source>
        <dbReference type="Proteomes" id="UP000323337"/>
    </source>
</evidence>
<organism evidence="7 8">
    <name type="scientific">Flexistipes sinusarabici</name>
    <dbReference type="NCBI Taxonomy" id="2352"/>
    <lineage>
        <taxon>Bacteria</taxon>
        <taxon>Pseudomonadati</taxon>
        <taxon>Deferribacterota</taxon>
        <taxon>Deferribacteres</taxon>
        <taxon>Deferribacterales</taxon>
        <taxon>Flexistipitaceae</taxon>
        <taxon>Flexistipes</taxon>
    </lineage>
</organism>
<dbReference type="PANTHER" id="PTHR42934:SF2">
    <property type="entry name" value="GLYCOLATE OXIDASE SUBUNIT GLCD"/>
    <property type="match status" value="1"/>
</dbReference>
<dbReference type="GO" id="GO:0071949">
    <property type="term" value="F:FAD binding"/>
    <property type="evidence" value="ECO:0007669"/>
    <property type="project" value="InterPro"/>
</dbReference>
<dbReference type="SUPFAM" id="SSF55103">
    <property type="entry name" value="FAD-linked oxidases, C-terminal domain"/>
    <property type="match status" value="1"/>
</dbReference>
<evidence type="ECO:0000256" key="4">
    <source>
        <dbReference type="ARBA" id="ARBA00022827"/>
    </source>
</evidence>
<dbReference type="InterPro" id="IPR016164">
    <property type="entry name" value="FAD-linked_Oxase-like_C"/>
</dbReference>
<keyword evidence="5" id="KW-0560">Oxidoreductase</keyword>
<feature type="domain" description="FAD-binding PCMH-type" evidence="6">
    <location>
        <begin position="36"/>
        <end position="215"/>
    </location>
</feature>
<comment type="cofactor">
    <cofactor evidence="1">
        <name>FAD</name>
        <dbReference type="ChEBI" id="CHEBI:57692"/>
    </cofactor>
</comment>
<dbReference type="Gene3D" id="1.10.45.10">
    <property type="entry name" value="Vanillyl-alcohol Oxidase, Chain A, domain 4"/>
    <property type="match status" value="1"/>
</dbReference>
<evidence type="ECO:0000256" key="1">
    <source>
        <dbReference type="ARBA" id="ARBA00001974"/>
    </source>
</evidence>
<dbReference type="RefSeq" id="WP_303700479.1">
    <property type="nucleotide sequence ID" value="NZ_VSIV01000083.1"/>
</dbReference>
<sequence length="457" mass="49095">MKKSVLKKFQKIVGKGNCFISPEETSNYCFDSFAKSNVFPEIVVAPESAKCIPEIIRLCNEENLAVITRGAGTNLSGGTLPFEGSCVLLTTKLNKIKEINKADHYAVVEAGVVTTDIANAAVKAGLFYPPDPGSMNISTIGGNVAENAGGLRGLKYGVTKDYLMGLTLFDAEGNKVIGGGRTVKQVSGFNLPGLFAGSEGLLGIMTEFVLKLIPPPESSRSMLVVYDDILKACDTVSQIIAENILPATMELMDNFTIKTVEEATAIGLPVDAGALLLLEIDGHHAQVADEFEKVKYICENNVGQLKIAEDVESKNKIWEARRKALSSLARLKPTLILEDATVPRSKISSMMSSILDISRKYDITIGTFGHAGDGNLHPTILTDKRDKEEMIRVEKVVDDIFSVALNLGGTLSGEHGVGTAKAKYLEMEYGSGTVKFMKNLKKGVDAGNILNPGKMGL</sequence>
<evidence type="ECO:0000256" key="2">
    <source>
        <dbReference type="ARBA" id="ARBA00008000"/>
    </source>
</evidence>
<dbReference type="AlphaFoldDB" id="A0A5D0MJV1"/>
<dbReference type="InterPro" id="IPR016166">
    <property type="entry name" value="FAD-bd_PCMH"/>
</dbReference>
<dbReference type="InterPro" id="IPR006094">
    <property type="entry name" value="Oxid_FAD_bind_N"/>
</dbReference>
<evidence type="ECO:0000313" key="7">
    <source>
        <dbReference type="EMBL" id="TYB34004.1"/>
    </source>
</evidence>
<dbReference type="Gene3D" id="3.30.70.2740">
    <property type="match status" value="1"/>
</dbReference>
<name>A0A5D0MJV1_FLESI</name>